<protein>
    <submittedName>
        <fullName evidence="4">Uncharacterized protein</fullName>
    </submittedName>
</protein>
<feature type="region of interest" description="Disordered" evidence="1">
    <location>
        <begin position="321"/>
        <end position="354"/>
    </location>
</feature>
<dbReference type="AlphaFoldDB" id="A0A1R3IBS8"/>
<evidence type="ECO:0000256" key="1">
    <source>
        <dbReference type="SAM" id="MobiDB-lite"/>
    </source>
</evidence>
<dbReference type="InterPro" id="IPR036047">
    <property type="entry name" value="F-box-like_dom_sf"/>
</dbReference>
<sequence>MADWAQLPPELLTLIAKRLEIRSDVLRFRSICTSWRFISQPKIYPIPRHLPLKAEGRCEYDLANIVRNTFFLVRLPGTGTHKNRTGPGRCWLLKIKHGSTDGVGVRLSRPFSHSELKSLPENFPKDFTCFNNKFYAIEQEGRTIVVDQSLNVSFLENVGSPTGKRFLVESGEDLLAVEMAFHTVFCNNSLADKVNGFSIYRLNEEEQKWDDMGNLGDRIVVISSGQAISLSCSELCLDRGNLIIYSAGPYVNLRQCLPENEDEEVTLVFDLGTKTATPLESFPSIRNLFWPPPDWLTSPLPERECEASHSGVSSAELAISATPEVEVKHPDDSNGGKSPERGTSAEQVVKTKRSLSSKLMFKCFGS</sequence>
<dbReference type="InterPro" id="IPR001810">
    <property type="entry name" value="F-box_dom"/>
</dbReference>
<keyword evidence="5" id="KW-1185">Reference proteome</keyword>
<dbReference type="PANTHER" id="PTHR47123:SF9">
    <property type="entry name" value="F-BOX PROTEIN SKIP23-LIKE"/>
    <property type="match status" value="1"/>
</dbReference>
<dbReference type="Gene3D" id="1.20.1280.50">
    <property type="match status" value="1"/>
</dbReference>
<evidence type="ECO:0000259" key="2">
    <source>
        <dbReference type="Pfam" id="PF00646"/>
    </source>
</evidence>
<dbReference type="EMBL" id="AWWV01010333">
    <property type="protein sequence ID" value="OMO80005.1"/>
    <property type="molecule type" value="Genomic_DNA"/>
</dbReference>
<dbReference type="InterPro" id="IPR005174">
    <property type="entry name" value="KIB1-4_b-propeller"/>
</dbReference>
<dbReference type="OMA" id="EWIYDIS"/>
<dbReference type="SUPFAM" id="SSF81383">
    <property type="entry name" value="F-box domain"/>
    <property type="match status" value="1"/>
</dbReference>
<proteinExistence type="predicted"/>
<name>A0A1R3IBS8_COCAP</name>
<gene>
    <name evidence="4" type="ORF">CCACVL1_13223</name>
</gene>
<evidence type="ECO:0000313" key="4">
    <source>
        <dbReference type="EMBL" id="OMO80005.1"/>
    </source>
</evidence>
<dbReference type="Pfam" id="PF00646">
    <property type="entry name" value="F-box"/>
    <property type="match status" value="1"/>
</dbReference>
<evidence type="ECO:0000313" key="5">
    <source>
        <dbReference type="Proteomes" id="UP000188268"/>
    </source>
</evidence>
<dbReference type="Gramene" id="OMO80005">
    <property type="protein sequence ID" value="OMO80005"/>
    <property type="gene ID" value="CCACVL1_13223"/>
</dbReference>
<feature type="domain" description="KIB1-4 beta-propeller" evidence="3">
    <location>
        <begin position="124"/>
        <end position="246"/>
    </location>
</feature>
<comment type="caution">
    <text evidence="4">The sequence shown here is derived from an EMBL/GenBank/DDBJ whole genome shotgun (WGS) entry which is preliminary data.</text>
</comment>
<feature type="compositionally biased region" description="Basic and acidic residues" evidence="1">
    <location>
        <begin position="325"/>
        <end position="340"/>
    </location>
</feature>
<accession>A0A1R3IBS8</accession>
<organism evidence="4 5">
    <name type="scientific">Corchorus capsularis</name>
    <name type="common">Jute</name>
    <dbReference type="NCBI Taxonomy" id="210143"/>
    <lineage>
        <taxon>Eukaryota</taxon>
        <taxon>Viridiplantae</taxon>
        <taxon>Streptophyta</taxon>
        <taxon>Embryophyta</taxon>
        <taxon>Tracheophyta</taxon>
        <taxon>Spermatophyta</taxon>
        <taxon>Magnoliopsida</taxon>
        <taxon>eudicotyledons</taxon>
        <taxon>Gunneridae</taxon>
        <taxon>Pentapetalae</taxon>
        <taxon>rosids</taxon>
        <taxon>malvids</taxon>
        <taxon>Malvales</taxon>
        <taxon>Malvaceae</taxon>
        <taxon>Grewioideae</taxon>
        <taxon>Apeibeae</taxon>
        <taxon>Corchorus</taxon>
    </lineage>
</organism>
<feature type="domain" description="F-box" evidence="2">
    <location>
        <begin position="4"/>
        <end position="39"/>
    </location>
</feature>
<dbReference type="OrthoDB" id="599103at2759"/>
<dbReference type="Pfam" id="PF03478">
    <property type="entry name" value="Beta-prop_KIB1-4"/>
    <property type="match status" value="1"/>
</dbReference>
<evidence type="ECO:0000259" key="3">
    <source>
        <dbReference type="Pfam" id="PF03478"/>
    </source>
</evidence>
<dbReference type="InterPro" id="IPR051304">
    <property type="entry name" value="SCF_F-box_domain"/>
</dbReference>
<dbReference type="Proteomes" id="UP000188268">
    <property type="component" value="Unassembled WGS sequence"/>
</dbReference>
<dbReference type="PANTHER" id="PTHR47123">
    <property type="entry name" value="F-BOX PROTEIN SKIP23"/>
    <property type="match status" value="1"/>
</dbReference>
<reference evidence="4 5" key="1">
    <citation type="submission" date="2013-09" db="EMBL/GenBank/DDBJ databases">
        <title>Corchorus capsularis genome sequencing.</title>
        <authorList>
            <person name="Alam M."/>
            <person name="Haque M.S."/>
            <person name="Islam M.S."/>
            <person name="Emdad E.M."/>
            <person name="Islam M.M."/>
            <person name="Ahmed B."/>
            <person name="Halim A."/>
            <person name="Hossen Q.M.M."/>
            <person name="Hossain M.Z."/>
            <person name="Ahmed R."/>
            <person name="Khan M.M."/>
            <person name="Islam R."/>
            <person name="Rashid M.M."/>
            <person name="Khan S.A."/>
            <person name="Rahman M.S."/>
            <person name="Alam M."/>
        </authorList>
    </citation>
    <scope>NUCLEOTIDE SEQUENCE [LARGE SCALE GENOMIC DNA]</scope>
    <source>
        <strain evidence="5">cv. CVL-1</strain>
        <tissue evidence="4">Whole seedling</tissue>
    </source>
</reference>